<keyword evidence="4" id="KW-0479">Metal-binding</keyword>
<dbReference type="GO" id="GO:0046872">
    <property type="term" value="F:metal ion binding"/>
    <property type="evidence" value="ECO:0007669"/>
    <property type="project" value="UniProtKB-KW"/>
</dbReference>
<evidence type="ECO:0000313" key="6">
    <source>
        <dbReference type="EMBL" id="KRT85112.1"/>
    </source>
</evidence>
<dbReference type="PANTHER" id="PTHR46173:SF1">
    <property type="entry name" value="CCA TRNA NUCLEOTIDYLTRANSFERASE 1, MITOCHONDRIAL"/>
    <property type="match status" value="1"/>
</dbReference>
<organism evidence="6 7">
    <name type="scientific">Oryctes borbonicus</name>
    <dbReference type="NCBI Taxonomy" id="1629725"/>
    <lineage>
        <taxon>Eukaryota</taxon>
        <taxon>Metazoa</taxon>
        <taxon>Ecdysozoa</taxon>
        <taxon>Arthropoda</taxon>
        <taxon>Hexapoda</taxon>
        <taxon>Insecta</taxon>
        <taxon>Pterygota</taxon>
        <taxon>Neoptera</taxon>
        <taxon>Endopterygota</taxon>
        <taxon>Coleoptera</taxon>
        <taxon>Polyphaga</taxon>
        <taxon>Scarabaeiformia</taxon>
        <taxon>Scarabaeidae</taxon>
        <taxon>Dynastinae</taxon>
        <taxon>Oryctes</taxon>
    </lineage>
</organism>
<comment type="caution">
    <text evidence="6">The sequence shown here is derived from an EMBL/GenBank/DDBJ whole genome shotgun (WGS) entry which is preliminary data.</text>
</comment>
<dbReference type="GO" id="GO:1990180">
    <property type="term" value="P:mitochondrial tRNA 3'-end processing"/>
    <property type="evidence" value="ECO:0007669"/>
    <property type="project" value="TreeGrafter"/>
</dbReference>
<keyword evidence="3" id="KW-0548">Nucleotidyltransferase</keyword>
<evidence type="ECO:0000256" key="1">
    <source>
        <dbReference type="ARBA" id="ARBA00001946"/>
    </source>
</evidence>
<dbReference type="GO" id="GO:0005739">
    <property type="term" value="C:mitochondrion"/>
    <property type="evidence" value="ECO:0007669"/>
    <property type="project" value="TreeGrafter"/>
</dbReference>
<keyword evidence="3" id="KW-0808">Transferase</keyword>
<keyword evidence="7" id="KW-1185">Reference proteome</keyword>
<dbReference type="SUPFAM" id="SSF81891">
    <property type="entry name" value="Poly A polymerase C-terminal region-like"/>
    <property type="match status" value="1"/>
</dbReference>
<keyword evidence="2" id="KW-0819">tRNA processing</keyword>
<evidence type="ECO:0000256" key="2">
    <source>
        <dbReference type="ARBA" id="ARBA00022694"/>
    </source>
</evidence>
<evidence type="ECO:0000256" key="3">
    <source>
        <dbReference type="ARBA" id="ARBA00022695"/>
    </source>
</evidence>
<evidence type="ECO:0000256" key="5">
    <source>
        <dbReference type="ARBA" id="ARBA00022842"/>
    </source>
</evidence>
<protein>
    <recommendedName>
        <fullName evidence="8">CCA-adding enzyme C-terminal domain-containing protein</fullName>
    </recommendedName>
</protein>
<dbReference type="AlphaFoldDB" id="A0A0T6BCM8"/>
<dbReference type="Gene3D" id="1.10.3090.10">
    <property type="entry name" value="cca-adding enzyme, domain 2"/>
    <property type="match status" value="1"/>
</dbReference>
<dbReference type="InterPro" id="IPR050264">
    <property type="entry name" value="Bact_CCA-adding_enz_type3_sf"/>
</dbReference>
<accession>A0A0T6BCM8</accession>
<sequence>MELKKILEGNFAGELLMTIIECGIAPYIGLPLPSRTDELKHVWTNCKNHKLHAITLLSTLLRTQEDVTVLHGRLKFSAYERDLAFFLIEHRKPKISSNPLFPLLPYKEIVITSKMKPSYTVEWVAEVLKYNNSSLLNEFMEWEIPKFPISGITLKKHGVSGGKTMGFVLNELKKIWADSNFSLSENELTKLIDQVIQQVQERKLKKN</sequence>
<dbReference type="GO" id="GO:0016779">
    <property type="term" value="F:nucleotidyltransferase activity"/>
    <property type="evidence" value="ECO:0007669"/>
    <property type="project" value="UniProtKB-KW"/>
</dbReference>
<keyword evidence="5" id="KW-0460">Magnesium</keyword>
<evidence type="ECO:0000256" key="4">
    <source>
        <dbReference type="ARBA" id="ARBA00022723"/>
    </source>
</evidence>
<dbReference type="EMBL" id="LJIG01001828">
    <property type="protein sequence ID" value="KRT85112.1"/>
    <property type="molecule type" value="Genomic_DNA"/>
</dbReference>
<dbReference type="Proteomes" id="UP000051574">
    <property type="component" value="Unassembled WGS sequence"/>
</dbReference>
<evidence type="ECO:0008006" key="8">
    <source>
        <dbReference type="Google" id="ProtNLM"/>
    </source>
</evidence>
<proteinExistence type="predicted"/>
<evidence type="ECO:0000313" key="7">
    <source>
        <dbReference type="Proteomes" id="UP000051574"/>
    </source>
</evidence>
<dbReference type="OrthoDB" id="445712at2759"/>
<dbReference type="GO" id="GO:0001680">
    <property type="term" value="P:tRNA 3'-terminal CCA addition"/>
    <property type="evidence" value="ECO:0007669"/>
    <property type="project" value="TreeGrafter"/>
</dbReference>
<comment type="cofactor">
    <cofactor evidence="1">
        <name>Mg(2+)</name>
        <dbReference type="ChEBI" id="CHEBI:18420"/>
    </cofactor>
</comment>
<dbReference type="PANTHER" id="PTHR46173">
    <property type="entry name" value="CCA TRNA NUCLEOTIDYLTRANSFERASE 1, MITOCHONDRIAL"/>
    <property type="match status" value="1"/>
</dbReference>
<name>A0A0T6BCM8_9SCAR</name>
<gene>
    <name evidence="6" type="ORF">AMK59_1808</name>
</gene>
<reference evidence="6 7" key="1">
    <citation type="submission" date="2015-09" db="EMBL/GenBank/DDBJ databases">
        <title>Draft genome of the scarab beetle Oryctes borbonicus.</title>
        <authorList>
            <person name="Meyer J.M."/>
            <person name="Markov G.V."/>
            <person name="Baskaran P."/>
            <person name="Herrmann M."/>
            <person name="Sommer R.J."/>
            <person name="Roedelsperger C."/>
        </authorList>
    </citation>
    <scope>NUCLEOTIDE SEQUENCE [LARGE SCALE GENOMIC DNA]</scope>
    <source>
        <strain evidence="6">OB123</strain>
        <tissue evidence="6">Whole animal</tissue>
    </source>
</reference>
<dbReference type="GO" id="GO:0000049">
    <property type="term" value="F:tRNA binding"/>
    <property type="evidence" value="ECO:0007669"/>
    <property type="project" value="TreeGrafter"/>
</dbReference>